<dbReference type="InterPro" id="IPR040921">
    <property type="entry name" value="Peptidase_S66C"/>
</dbReference>
<evidence type="ECO:0000259" key="6">
    <source>
        <dbReference type="Pfam" id="PF02016"/>
    </source>
</evidence>
<dbReference type="Pfam" id="PF17676">
    <property type="entry name" value="Peptidase_S66C"/>
    <property type="match status" value="1"/>
</dbReference>
<dbReference type="Gene3D" id="3.40.50.10740">
    <property type="entry name" value="Class I glutamine amidotransferase-like"/>
    <property type="match status" value="1"/>
</dbReference>
<dbReference type="Gene3D" id="3.50.30.60">
    <property type="entry name" value="LD-carboxypeptidase A C-terminal domain-like"/>
    <property type="match status" value="1"/>
</dbReference>
<proteinExistence type="inferred from homology"/>
<dbReference type="Proteomes" id="UP001597502">
    <property type="component" value="Unassembled WGS sequence"/>
</dbReference>
<dbReference type="SUPFAM" id="SSF141986">
    <property type="entry name" value="LD-carboxypeptidase A C-terminal domain-like"/>
    <property type="match status" value="1"/>
</dbReference>
<feature type="domain" description="LD-carboxypeptidase N-terminal" evidence="6">
    <location>
        <begin position="14"/>
        <end position="130"/>
    </location>
</feature>
<evidence type="ECO:0000256" key="2">
    <source>
        <dbReference type="ARBA" id="ARBA00022645"/>
    </source>
</evidence>
<dbReference type="PANTHER" id="PTHR30237:SF2">
    <property type="entry name" value="MUREIN TETRAPEPTIDE CARBOXYPEPTIDASE"/>
    <property type="match status" value="1"/>
</dbReference>
<dbReference type="EMBL" id="JBHUNA010000018">
    <property type="protein sequence ID" value="MFD2760989.1"/>
    <property type="molecule type" value="Genomic_DNA"/>
</dbReference>
<accession>A0ABW5V821</accession>
<keyword evidence="4" id="KW-0378">Hydrolase</keyword>
<organism evidence="8 9">
    <name type="scientific">Lentibacillus juripiscarius</name>
    <dbReference type="NCBI Taxonomy" id="257446"/>
    <lineage>
        <taxon>Bacteria</taxon>
        <taxon>Bacillati</taxon>
        <taxon>Bacillota</taxon>
        <taxon>Bacilli</taxon>
        <taxon>Bacillales</taxon>
        <taxon>Bacillaceae</taxon>
        <taxon>Lentibacillus</taxon>
    </lineage>
</organism>
<sequence>MQVKPERLHEGDTIGIIAPASPVEKEHLEKAVPFFRKMGLHVKLGSTIGSQHGYLAGTDEERLNDLHSMIADESVRAIIFARGGYGTARIADKIDYQLIRKHPKIIWGYSDITYLHTAIQQQTGLTTFHGPMPASDIADKDFDQLSASLFRQLFFPAELHYTESISPLEIMVPGEAEGPLTGGNLSLLVSTLGTPFEMDTNGKLLLIEDIGEAPYRVDSMLNQLRLAGKLQEAAGIIVGDFRNAEPDPKQPSLTLQQVFDDYFAELACPVITGFKIGHCLPHFAVPLGVHAYLSASKRSLTVEPGVKNDPRPEQNWRLP</sequence>
<dbReference type="InterPro" id="IPR027461">
    <property type="entry name" value="Carboxypeptidase_A_C_sf"/>
</dbReference>
<keyword evidence="3" id="KW-0645">Protease</keyword>
<reference evidence="9" key="1">
    <citation type="journal article" date="2019" name="Int. J. Syst. Evol. Microbiol.">
        <title>The Global Catalogue of Microorganisms (GCM) 10K type strain sequencing project: providing services to taxonomists for standard genome sequencing and annotation.</title>
        <authorList>
            <consortium name="The Broad Institute Genomics Platform"/>
            <consortium name="The Broad Institute Genome Sequencing Center for Infectious Disease"/>
            <person name="Wu L."/>
            <person name="Ma J."/>
        </authorList>
    </citation>
    <scope>NUCLEOTIDE SEQUENCE [LARGE SCALE GENOMIC DNA]</scope>
    <source>
        <strain evidence="9">TISTR 1535</strain>
    </source>
</reference>
<dbReference type="InterPro" id="IPR029062">
    <property type="entry name" value="Class_I_gatase-like"/>
</dbReference>
<feature type="domain" description="LD-carboxypeptidase C-terminal" evidence="7">
    <location>
        <begin position="177"/>
        <end position="292"/>
    </location>
</feature>
<dbReference type="InterPro" id="IPR040449">
    <property type="entry name" value="Peptidase_S66_N"/>
</dbReference>
<gene>
    <name evidence="8" type="ORF">ACFSUO_08410</name>
</gene>
<evidence type="ECO:0000259" key="7">
    <source>
        <dbReference type="Pfam" id="PF17676"/>
    </source>
</evidence>
<dbReference type="RefSeq" id="WP_382393164.1">
    <property type="nucleotide sequence ID" value="NZ_JBHUNA010000018.1"/>
</dbReference>
<comment type="similarity">
    <text evidence="1">Belongs to the peptidase S66 family.</text>
</comment>
<dbReference type="SUPFAM" id="SSF52317">
    <property type="entry name" value="Class I glutamine amidotransferase-like"/>
    <property type="match status" value="1"/>
</dbReference>
<evidence type="ECO:0000256" key="5">
    <source>
        <dbReference type="ARBA" id="ARBA00022825"/>
    </source>
</evidence>
<evidence type="ECO:0000313" key="9">
    <source>
        <dbReference type="Proteomes" id="UP001597502"/>
    </source>
</evidence>
<name>A0ABW5V821_9BACI</name>
<dbReference type="PIRSF" id="PIRSF028757">
    <property type="entry name" value="LD-carboxypeptidase"/>
    <property type="match status" value="1"/>
</dbReference>
<dbReference type="InterPro" id="IPR003507">
    <property type="entry name" value="S66_fam"/>
</dbReference>
<evidence type="ECO:0000256" key="4">
    <source>
        <dbReference type="ARBA" id="ARBA00022801"/>
    </source>
</evidence>
<dbReference type="CDD" id="cd07025">
    <property type="entry name" value="Peptidase_S66"/>
    <property type="match status" value="1"/>
</dbReference>
<keyword evidence="9" id="KW-1185">Reference proteome</keyword>
<keyword evidence="2" id="KW-0121">Carboxypeptidase</keyword>
<evidence type="ECO:0000313" key="8">
    <source>
        <dbReference type="EMBL" id="MFD2760989.1"/>
    </source>
</evidence>
<evidence type="ECO:0000256" key="3">
    <source>
        <dbReference type="ARBA" id="ARBA00022670"/>
    </source>
</evidence>
<evidence type="ECO:0000256" key="1">
    <source>
        <dbReference type="ARBA" id="ARBA00010233"/>
    </source>
</evidence>
<keyword evidence="5" id="KW-0720">Serine protease</keyword>
<protein>
    <submittedName>
        <fullName evidence="8">LD-carboxypeptidase</fullName>
    </submittedName>
</protein>
<dbReference type="Pfam" id="PF02016">
    <property type="entry name" value="Peptidase_S66"/>
    <property type="match status" value="1"/>
</dbReference>
<comment type="caution">
    <text evidence="8">The sequence shown here is derived from an EMBL/GenBank/DDBJ whole genome shotgun (WGS) entry which is preliminary data.</text>
</comment>
<dbReference type="InterPro" id="IPR027478">
    <property type="entry name" value="LdcA_N"/>
</dbReference>
<dbReference type="PANTHER" id="PTHR30237">
    <property type="entry name" value="MURAMOYLTETRAPEPTIDE CARBOXYPEPTIDASE"/>
    <property type="match status" value="1"/>
</dbReference>